<proteinExistence type="predicted"/>
<dbReference type="Proteomes" id="UP001304683">
    <property type="component" value="Chromosome"/>
</dbReference>
<protein>
    <submittedName>
        <fullName evidence="1">Uncharacterized protein</fullName>
    </submittedName>
</protein>
<name>A0ABZ0QPY0_9FIRM</name>
<keyword evidence="2" id="KW-1185">Reference proteome</keyword>
<dbReference type="EMBL" id="CP132508">
    <property type="protein sequence ID" value="WPD18453.1"/>
    <property type="molecule type" value="Genomic_DNA"/>
</dbReference>
<gene>
    <name evidence="1" type="ORF">Q5761_08760</name>
</gene>
<dbReference type="RefSeq" id="WP_318750288.1">
    <property type="nucleotide sequence ID" value="NZ_CP132508.1"/>
</dbReference>
<accession>A0ABZ0QPY0</accession>
<sequence>MEFVPTVHLNCIRHCMWDVLRQHGRADVCHVLVQPLGFNVEVELTSRDWLLSGFERTMATEPRLNRGVRAWWEEADGERIRHIVEEDRREGYYTIFATEWSLVPYSPHYEKKFGAIHTAVIYEWRGDMILVMDKMNDGQLRHLFDKNMRAWVPVDMFTAAFSERLKVLRYRFDKPRKSWVSEVFDILRLSVANMTRSAGRFDPLAPVSWS</sequence>
<reference evidence="1 2" key="1">
    <citation type="submission" date="2023-08" db="EMBL/GenBank/DDBJ databases">
        <title>Genome sequence of Thermaerobacter compostii strain Ins1, a spore-forming filamentous bacterium isolated from a deep geothermal reservoir.</title>
        <authorList>
            <person name="Bregnard D."/>
            <person name="Gonzalez D."/>
            <person name="Junier P."/>
        </authorList>
    </citation>
    <scope>NUCLEOTIDE SEQUENCE [LARGE SCALE GENOMIC DNA]</scope>
    <source>
        <strain evidence="1 2">Ins1</strain>
    </source>
</reference>
<organism evidence="1 2">
    <name type="scientific">Thermaerobacter composti</name>
    <dbReference type="NCBI Taxonomy" id="554949"/>
    <lineage>
        <taxon>Bacteria</taxon>
        <taxon>Bacillati</taxon>
        <taxon>Bacillota</taxon>
        <taxon>Clostridia</taxon>
        <taxon>Eubacteriales</taxon>
        <taxon>Clostridiales Family XVII. Incertae Sedis</taxon>
        <taxon>Thermaerobacter</taxon>
    </lineage>
</organism>
<evidence type="ECO:0000313" key="1">
    <source>
        <dbReference type="EMBL" id="WPD18453.1"/>
    </source>
</evidence>
<evidence type="ECO:0000313" key="2">
    <source>
        <dbReference type="Proteomes" id="UP001304683"/>
    </source>
</evidence>